<evidence type="ECO:0000256" key="1">
    <source>
        <dbReference type="SAM" id="Phobius"/>
    </source>
</evidence>
<keyword evidence="1" id="KW-0472">Membrane</keyword>
<name>F9CZ82_9ARCH</name>
<comment type="caution">
    <text evidence="2">The sequence shown here is derived from an EMBL/GenBank/DDBJ whole genome shotgun (WGS) entry which is preliminary data.</text>
</comment>
<gene>
    <name evidence="2" type="ORF">MY1_1485</name>
</gene>
<evidence type="ECO:0000313" key="3">
    <source>
        <dbReference type="Proteomes" id="UP000004440"/>
    </source>
</evidence>
<feature type="transmembrane region" description="Helical" evidence="1">
    <location>
        <begin position="23"/>
        <end position="46"/>
    </location>
</feature>
<reference evidence="2 3" key="1">
    <citation type="journal article" date="2011" name="J. Bacteriol.">
        <title>Genome Sequence of an Ammonia-Oxidizing Soil Archaeon, "Candidatus Nitrosoarchaeum koreensis" MY1.</title>
        <authorList>
            <person name="Kim B.K."/>
            <person name="Jung M.Y."/>
            <person name="Yu D.S."/>
            <person name="Park S.J."/>
            <person name="Oh T.K."/>
            <person name="Rhee S.K."/>
            <person name="Kim J.F."/>
        </authorList>
    </citation>
    <scope>NUCLEOTIDE SEQUENCE [LARGE SCALE GENOMIC DNA]</scope>
    <source>
        <strain evidence="2 3">MY1</strain>
    </source>
</reference>
<keyword evidence="1" id="KW-0812">Transmembrane</keyword>
<organism evidence="2 3">
    <name type="scientific">Nitrosarchaeum koreense MY1</name>
    <dbReference type="NCBI Taxonomy" id="1001994"/>
    <lineage>
        <taxon>Archaea</taxon>
        <taxon>Nitrososphaerota</taxon>
        <taxon>Nitrososphaeria</taxon>
        <taxon>Nitrosopumilales</taxon>
        <taxon>Nitrosopumilaceae</taxon>
        <taxon>Nitrosarchaeum</taxon>
    </lineage>
</organism>
<dbReference type="AlphaFoldDB" id="F9CZ82"/>
<accession>F9CZ82</accession>
<dbReference type="EMBL" id="AFPU01000001">
    <property type="protein sequence ID" value="EGP94240.1"/>
    <property type="molecule type" value="Genomic_DNA"/>
</dbReference>
<protein>
    <submittedName>
        <fullName evidence="2">Uncharacterized protein</fullName>
    </submittedName>
</protein>
<dbReference type="Proteomes" id="UP000004440">
    <property type="component" value="Unassembled WGS sequence"/>
</dbReference>
<dbReference type="RefSeq" id="WP_007551185.1">
    <property type="nucleotide sequence ID" value="NZ_AFPU01000001.1"/>
</dbReference>
<sequence>MPDEIKKESSWDKMVHASFRKVVAFDLLCIGIGIVIGIGIGVYLIAGSP</sequence>
<keyword evidence="3" id="KW-1185">Reference proteome</keyword>
<proteinExistence type="predicted"/>
<keyword evidence="1" id="KW-1133">Transmembrane helix</keyword>
<evidence type="ECO:0000313" key="2">
    <source>
        <dbReference type="EMBL" id="EGP94240.1"/>
    </source>
</evidence>